<dbReference type="EMBL" id="KL648750">
    <property type="protein sequence ID" value="KEY64218.1"/>
    <property type="molecule type" value="Genomic_DNA"/>
</dbReference>
<evidence type="ECO:0000313" key="2">
    <source>
        <dbReference type="EMBL" id="KEY64218.1"/>
    </source>
</evidence>
<reference evidence="2 3" key="1">
    <citation type="journal article" date="2014" name="BMC Genomics">
        <title>Comparative genome sequencing reveals chemotype-specific gene clusters in the toxigenic black mold Stachybotrys.</title>
        <authorList>
            <person name="Semeiks J."/>
            <person name="Borek D."/>
            <person name="Otwinowski Z."/>
            <person name="Grishin N.V."/>
        </authorList>
    </citation>
    <scope>NUCLEOTIDE SEQUENCE [LARGE SCALE GENOMIC DNA]</scope>
    <source>
        <strain evidence="3">CBS 109288 / IBT 7711</strain>
    </source>
</reference>
<accession>A0A084AFY9</accession>
<evidence type="ECO:0000313" key="3">
    <source>
        <dbReference type="Proteomes" id="UP000028045"/>
    </source>
</evidence>
<keyword evidence="3" id="KW-1185">Reference proteome</keyword>
<dbReference type="AlphaFoldDB" id="A0A084AFY9"/>
<name>A0A084AFY9_STACB</name>
<dbReference type="HOGENOM" id="CLU_2122673_0_0_1"/>
<feature type="compositionally biased region" description="Low complexity" evidence="1">
    <location>
        <begin position="22"/>
        <end position="35"/>
    </location>
</feature>
<gene>
    <name evidence="2" type="ORF">S7711_10727</name>
</gene>
<dbReference type="Proteomes" id="UP000028045">
    <property type="component" value="Unassembled WGS sequence"/>
</dbReference>
<feature type="region of interest" description="Disordered" evidence="1">
    <location>
        <begin position="22"/>
        <end position="114"/>
    </location>
</feature>
<evidence type="ECO:0000256" key="1">
    <source>
        <dbReference type="SAM" id="MobiDB-lite"/>
    </source>
</evidence>
<sequence length="114" mass="11950">MPPALPQNLSLGLYAIITVSIPSPSPPSTMTSLSIRAPRTPPSGMSQPPIEPASARKPAKQATGPRKPRYEMTMNAASTHVAPSPGRLSQLSTPQAAGWKRTANGDGTRHRAMG</sequence>
<protein>
    <submittedName>
        <fullName evidence="2">Uncharacterized protein</fullName>
    </submittedName>
</protein>
<proteinExistence type="predicted"/>
<organism evidence="2 3">
    <name type="scientific">Stachybotrys chartarum (strain CBS 109288 / IBT 7711)</name>
    <name type="common">Toxic black mold</name>
    <name type="synonym">Stilbospora chartarum</name>
    <dbReference type="NCBI Taxonomy" id="1280523"/>
    <lineage>
        <taxon>Eukaryota</taxon>
        <taxon>Fungi</taxon>
        <taxon>Dikarya</taxon>
        <taxon>Ascomycota</taxon>
        <taxon>Pezizomycotina</taxon>
        <taxon>Sordariomycetes</taxon>
        <taxon>Hypocreomycetidae</taxon>
        <taxon>Hypocreales</taxon>
        <taxon>Stachybotryaceae</taxon>
        <taxon>Stachybotrys</taxon>
    </lineage>
</organism>